<dbReference type="EMBL" id="CP037920">
    <property type="protein sequence ID" value="QDT98395.1"/>
    <property type="molecule type" value="Genomic_DNA"/>
</dbReference>
<evidence type="ECO:0000256" key="1">
    <source>
        <dbReference type="SAM" id="Phobius"/>
    </source>
</evidence>
<evidence type="ECO:0000313" key="2">
    <source>
        <dbReference type="EMBL" id="QDT98395.1"/>
    </source>
</evidence>
<keyword evidence="1" id="KW-0812">Transmembrane</keyword>
<accession>A0A517VZG2</accession>
<reference evidence="2 3" key="1">
    <citation type="submission" date="2019-03" db="EMBL/GenBank/DDBJ databases">
        <title>Deep-cultivation of Planctomycetes and their phenomic and genomic characterization uncovers novel biology.</title>
        <authorList>
            <person name="Wiegand S."/>
            <person name="Jogler M."/>
            <person name="Boedeker C."/>
            <person name="Pinto D."/>
            <person name="Vollmers J."/>
            <person name="Rivas-Marin E."/>
            <person name="Kohn T."/>
            <person name="Peeters S.H."/>
            <person name="Heuer A."/>
            <person name="Rast P."/>
            <person name="Oberbeckmann S."/>
            <person name="Bunk B."/>
            <person name="Jeske O."/>
            <person name="Meyerdierks A."/>
            <person name="Storesund J.E."/>
            <person name="Kallscheuer N."/>
            <person name="Luecker S."/>
            <person name="Lage O.M."/>
            <person name="Pohl T."/>
            <person name="Merkel B.J."/>
            <person name="Hornburger P."/>
            <person name="Mueller R.-W."/>
            <person name="Bruemmer F."/>
            <person name="Labrenz M."/>
            <person name="Spormann A.M."/>
            <person name="Op den Camp H."/>
            <person name="Overmann J."/>
            <person name="Amann R."/>
            <person name="Jetten M.S.M."/>
            <person name="Mascher T."/>
            <person name="Medema M.H."/>
            <person name="Devos D.P."/>
            <person name="Kaster A.-K."/>
            <person name="Ovreas L."/>
            <person name="Rohde M."/>
            <person name="Galperin M.Y."/>
            <person name="Jogler C."/>
        </authorList>
    </citation>
    <scope>NUCLEOTIDE SEQUENCE [LARGE SCALE GENOMIC DNA]</scope>
    <source>
        <strain evidence="2 3">V144</strain>
    </source>
</reference>
<proteinExistence type="predicted"/>
<organism evidence="2 3">
    <name type="scientific">Gimesia aquarii</name>
    <dbReference type="NCBI Taxonomy" id="2527964"/>
    <lineage>
        <taxon>Bacteria</taxon>
        <taxon>Pseudomonadati</taxon>
        <taxon>Planctomycetota</taxon>
        <taxon>Planctomycetia</taxon>
        <taxon>Planctomycetales</taxon>
        <taxon>Planctomycetaceae</taxon>
        <taxon>Gimesia</taxon>
    </lineage>
</organism>
<evidence type="ECO:0000313" key="3">
    <source>
        <dbReference type="Proteomes" id="UP000318704"/>
    </source>
</evidence>
<sequence length="170" mass="18704">MKNHYAEHRFFWLTIGVICGMCLSYFWPHEPALAVATDRDGDRFAIATAPTKQGNAEAVFVLDFLTGRLSGAAINSRSGKFTHAYYRNLAADFNVDPTAKPHYVIVSGTVSLPNQGRAQIANSAVYIGEMSSGMVICYAFPFIINNAPVPPQQLMPIDRFQFRQAQGVGN</sequence>
<protein>
    <submittedName>
        <fullName evidence="2">Uncharacterized protein</fullName>
    </submittedName>
</protein>
<keyword evidence="1" id="KW-1133">Transmembrane helix</keyword>
<dbReference type="KEGG" id="gaw:V144x_38810"/>
<gene>
    <name evidence="2" type="ORF">V144x_38810</name>
</gene>
<name>A0A517VZG2_9PLAN</name>
<dbReference type="AlphaFoldDB" id="A0A517VZG2"/>
<dbReference type="Proteomes" id="UP000318704">
    <property type="component" value="Chromosome"/>
</dbReference>
<keyword evidence="1" id="KW-0472">Membrane</keyword>
<dbReference type="RefSeq" id="WP_144987010.1">
    <property type="nucleotide sequence ID" value="NZ_CP037920.1"/>
</dbReference>
<feature type="transmembrane region" description="Helical" evidence="1">
    <location>
        <begin position="10"/>
        <end position="27"/>
    </location>
</feature>